<evidence type="ECO:0000313" key="3">
    <source>
        <dbReference type="EMBL" id="SHF48301.1"/>
    </source>
</evidence>
<dbReference type="InterPro" id="IPR029045">
    <property type="entry name" value="ClpP/crotonase-like_dom_sf"/>
</dbReference>
<dbReference type="SUPFAM" id="SSF54637">
    <property type="entry name" value="Thioesterase/thiol ester dehydrase-isomerase"/>
    <property type="match status" value="1"/>
</dbReference>
<sequence length="444" mass="48693">MAEEKSINKAYSTEVPQLSDLTHYLGKELGISNWMTITQDMIDSFAKTTEDTQWIHIDPEKSAKYSPYKKTVAHGFLVLSLASKFCFETLKIKDIAMGVNYGLDKVRFMNATPVGALLRARVSLMEFSPFEGGGKYKLKLVFELKGVEKPACVAEFIAQVYSNPNSKKAISEPKKDIPKKIENNNDESVLFEKDGDIGIITLNRPSRYNAVTDDVVNGITTAINKIRKDDDIRAVVITGAGKGFCAGADMAVFGQITPEEGRAYITSTYQPLMRNLFTLRKPIIGAINGTAAGVGASLALACDFRVMSQNSALLYAFINIGLGPDGGGSWLLARQIGYSKALQIAVEGKKIMAKECLDLGLTNKLVSEDSELLKTAKNWAHELAKLPTLAVGVTKEDIFYAMGHDLYDTIAYEAEKQVTTFASRDFSEGVNAFLEKRPAKFIGK</sequence>
<organism evidence="3 4">
    <name type="scientific">Arenibacter palladensis</name>
    <dbReference type="NCBI Taxonomy" id="237373"/>
    <lineage>
        <taxon>Bacteria</taxon>
        <taxon>Pseudomonadati</taxon>
        <taxon>Bacteroidota</taxon>
        <taxon>Flavobacteriia</taxon>
        <taxon>Flavobacteriales</taxon>
        <taxon>Flavobacteriaceae</taxon>
        <taxon>Arenibacter</taxon>
    </lineage>
</organism>
<dbReference type="SUPFAM" id="SSF52096">
    <property type="entry name" value="ClpP/crotonase"/>
    <property type="match status" value="1"/>
</dbReference>
<reference evidence="4" key="1">
    <citation type="submission" date="2016-11" db="EMBL/GenBank/DDBJ databases">
        <authorList>
            <person name="Varghese N."/>
            <person name="Submissions S."/>
        </authorList>
    </citation>
    <scope>NUCLEOTIDE SEQUENCE [LARGE SCALE GENOMIC DNA]</scope>
    <source>
        <strain evidence="4">DSM 17539</strain>
    </source>
</reference>
<dbReference type="Proteomes" id="UP000184406">
    <property type="component" value="Unassembled WGS sequence"/>
</dbReference>
<dbReference type="InterPro" id="IPR001753">
    <property type="entry name" value="Enoyl-CoA_hydra/iso"/>
</dbReference>
<name>A0A1M5C0S5_9FLAO</name>
<proteinExistence type="inferred from homology"/>
<dbReference type="Pfam" id="PF00378">
    <property type="entry name" value="ECH_1"/>
    <property type="match status" value="1"/>
</dbReference>
<gene>
    <name evidence="3" type="ORF">SAMN03080594_104319</name>
</gene>
<evidence type="ECO:0000313" key="4">
    <source>
        <dbReference type="Proteomes" id="UP000184406"/>
    </source>
</evidence>
<dbReference type="InterPro" id="IPR039375">
    <property type="entry name" value="NodN-like"/>
</dbReference>
<dbReference type="EMBL" id="FQUX01000004">
    <property type="protein sequence ID" value="SHF48301.1"/>
    <property type="molecule type" value="Genomic_DNA"/>
</dbReference>
<feature type="domain" description="MaoC-like" evidence="2">
    <location>
        <begin position="25"/>
        <end position="125"/>
    </location>
</feature>
<dbReference type="PANTHER" id="PTHR43802">
    <property type="entry name" value="ENOYL-COA HYDRATASE"/>
    <property type="match status" value="1"/>
</dbReference>
<dbReference type="InterPro" id="IPR014748">
    <property type="entry name" value="Enoyl-CoA_hydra_C"/>
</dbReference>
<dbReference type="RefSeq" id="WP_084532602.1">
    <property type="nucleotide sequence ID" value="NZ_FQUX01000004.1"/>
</dbReference>
<comment type="similarity">
    <text evidence="1">Belongs to the enoyl-CoA hydratase/isomerase family.</text>
</comment>
<dbReference type="Gene3D" id="3.90.226.10">
    <property type="entry name" value="2-enoyl-CoA Hydratase, Chain A, domain 1"/>
    <property type="match status" value="1"/>
</dbReference>
<dbReference type="CDD" id="cd06558">
    <property type="entry name" value="crotonase-like"/>
    <property type="match status" value="1"/>
</dbReference>
<protein>
    <submittedName>
        <fullName evidence="3">Enoyl-CoA hydratase/carnithine racemase</fullName>
    </submittedName>
</protein>
<dbReference type="Gene3D" id="1.10.12.10">
    <property type="entry name" value="Lyase 2-enoyl-coa Hydratase, Chain A, domain 2"/>
    <property type="match status" value="1"/>
</dbReference>
<dbReference type="Pfam" id="PF01575">
    <property type="entry name" value="MaoC_dehydratas"/>
    <property type="match status" value="1"/>
</dbReference>
<dbReference type="InterPro" id="IPR029069">
    <property type="entry name" value="HotDog_dom_sf"/>
</dbReference>
<dbReference type="Gene3D" id="3.10.129.10">
    <property type="entry name" value="Hotdog Thioesterase"/>
    <property type="match status" value="1"/>
</dbReference>
<dbReference type="PANTHER" id="PTHR43802:SF1">
    <property type="entry name" value="IP11341P-RELATED"/>
    <property type="match status" value="1"/>
</dbReference>
<dbReference type="CDD" id="cd03450">
    <property type="entry name" value="NodN"/>
    <property type="match status" value="1"/>
</dbReference>
<accession>A0A1M5C0S5</accession>
<dbReference type="OrthoDB" id="9801735at2"/>
<evidence type="ECO:0000256" key="1">
    <source>
        <dbReference type="ARBA" id="ARBA00005254"/>
    </source>
</evidence>
<keyword evidence="4" id="KW-1185">Reference proteome</keyword>
<evidence type="ECO:0000259" key="2">
    <source>
        <dbReference type="Pfam" id="PF01575"/>
    </source>
</evidence>
<dbReference type="InterPro" id="IPR002539">
    <property type="entry name" value="MaoC-like_dom"/>
</dbReference>
<dbReference type="GO" id="GO:0003824">
    <property type="term" value="F:catalytic activity"/>
    <property type="evidence" value="ECO:0007669"/>
    <property type="project" value="UniProtKB-ARBA"/>
</dbReference>
<dbReference type="AlphaFoldDB" id="A0A1M5C0S5"/>